<keyword evidence="1" id="KW-0472">Membrane</keyword>
<keyword evidence="3" id="KW-1185">Reference proteome</keyword>
<feature type="transmembrane region" description="Helical" evidence="1">
    <location>
        <begin position="7"/>
        <end position="29"/>
    </location>
</feature>
<evidence type="ECO:0008006" key="4">
    <source>
        <dbReference type="Google" id="ProtNLM"/>
    </source>
</evidence>
<evidence type="ECO:0000313" key="3">
    <source>
        <dbReference type="Proteomes" id="UP001240984"/>
    </source>
</evidence>
<accession>A0ABT9N6Q2</accession>
<dbReference type="RefSeq" id="WP_306838195.1">
    <property type="nucleotide sequence ID" value="NZ_JAUSRA010000001.1"/>
</dbReference>
<comment type="caution">
    <text evidence="2">The sequence shown here is derived from an EMBL/GenBank/DDBJ whole genome shotgun (WGS) entry which is preliminary data.</text>
</comment>
<evidence type="ECO:0000313" key="2">
    <source>
        <dbReference type="EMBL" id="MDP9799374.1"/>
    </source>
</evidence>
<gene>
    <name evidence="2" type="ORF">J2S43_007886</name>
</gene>
<keyword evidence="1" id="KW-1133">Transmembrane helix</keyword>
<sequence length="86" mass="9463">MLTAFDIAIIAGGFVSALVLLLGALLWLLGQDTTDQGEPQILPVASGPAWPRARHRHDTVEIVPASYRPDVYNERTARERARQVGR</sequence>
<keyword evidence="1" id="KW-0812">Transmembrane</keyword>
<evidence type="ECO:0000256" key="1">
    <source>
        <dbReference type="SAM" id="Phobius"/>
    </source>
</evidence>
<dbReference type="EMBL" id="JAUSRA010000001">
    <property type="protein sequence ID" value="MDP9799374.1"/>
    <property type="molecule type" value="Genomic_DNA"/>
</dbReference>
<name>A0ABT9N6Q2_9ACTN</name>
<proteinExistence type="predicted"/>
<dbReference type="Proteomes" id="UP001240984">
    <property type="component" value="Unassembled WGS sequence"/>
</dbReference>
<organism evidence="2 3">
    <name type="scientific">Catenuloplanes nepalensis</name>
    <dbReference type="NCBI Taxonomy" id="587533"/>
    <lineage>
        <taxon>Bacteria</taxon>
        <taxon>Bacillati</taxon>
        <taxon>Actinomycetota</taxon>
        <taxon>Actinomycetes</taxon>
        <taxon>Micromonosporales</taxon>
        <taxon>Micromonosporaceae</taxon>
        <taxon>Catenuloplanes</taxon>
    </lineage>
</organism>
<protein>
    <recommendedName>
        <fullName evidence="4">Secreted protein</fullName>
    </recommendedName>
</protein>
<reference evidence="2 3" key="1">
    <citation type="submission" date="2023-07" db="EMBL/GenBank/DDBJ databases">
        <title>Sequencing the genomes of 1000 actinobacteria strains.</title>
        <authorList>
            <person name="Klenk H.-P."/>
        </authorList>
    </citation>
    <scope>NUCLEOTIDE SEQUENCE [LARGE SCALE GENOMIC DNA]</scope>
    <source>
        <strain evidence="2 3">DSM 44710</strain>
    </source>
</reference>